<accession>A0A450VDC8</accession>
<evidence type="ECO:0000313" key="1">
    <source>
        <dbReference type="EMBL" id="VFK02809.1"/>
    </source>
</evidence>
<sequence>MLRQNLKAKRIIPSSSKFTLFYTHIRASVFNEIQRELTQSVEICWRITATDTTIIFAKGDIKNPMEFVLDTPMGAYSFGNYLSFTRKRCDVVTGFMCRMGPLMAFGFNHGNAL</sequence>
<reference evidence="1" key="1">
    <citation type="submission" date="2019-02" db="EMBL/GenBank/DDBJ databases">
        <authorList>
            <person name="Gruber-Vodicka R. H."/>
            <person name="Seah K. B. B."/>
        </authorList>
    </citation>
    <scope>NUCLEOTIDE SEQUENCE</scope>
    <source>
        <strain evidence="1">BECK_SA2B20</strain>
    </source>
</reference>
<proteinExistence type="predicted"/>
<organism evidence="1">
    <name type="scientific">Candidatus Kentrum eta</name>
    <dbReference type="NCBI Taxonomy" id="2126337"/>
    <lineage>
        <taxon>Bacteria</taxon>
        <taxon>Pseudomonadati</taxon>
        <taxon>Pseudomonadota</taxon>
        <taxon>Gammaproteobacteria</taxon>
        <taxon>Candidatus Kentrum</taxon>
    </lineage>
</organism>
<gene>
    <name evidence="1" type="ORF">BECKH772B_GA0070898_103055</name>
</gene>
<dbReference type="AlphaFoldDB" id="A0A450VDC8"/>
<dbReference type="EMBL" id="CAADFI010000305">
    <property type="protein sequence ID" value="VFK02809.1"/>
    <property type="molecule type" value="Genomic_DNA"/>
</dbReference>
<name>A0A450VDC8_9GAMM</name>
<protein>
    <submittedName>
        <fullName evidence="1">Uncharacterized protein</fullName>
    </submittedName>
</protein>